<dbReference type="Proteomes" id="UP001358417">
    <property type="component" value="Unassembled WGS sequence"/>
</dbReference>
<accession>A0AAV9N2B9</accession>
<keyword evidence="2" id="KW-1133">Transmembrane helix</keyword>
<keyword evidence="2" id="KW-0812">Transmembrane</keyword>
<feature type="compositionally biased region" description="Polar residues" evidence="1">
    <location>
        <begin position="52"/>
        <end position="65"/>
    </location>
</feature>
<feature type="transmembrane region" description="Helical" evidence="2">
    <location>
        <begin position="249"/>
        <end position="275"/>
    </location>
</feature>
<proteinExistence type="predicted"/>
<feature type="region of interest" description="Disordered" evidence="1">
    <location>
        <begin position="1"/>
        <end position="65"/>
    </location>
</feature>
<dbReference type="InterPro" id="IPR006461">
    <property type="entry name" value="PLAC_motif_containing"/>
</dbReference>
<dbReference type="EMBL" id="JAVRRD010000027">
    <property type="protein sequence ID" value="KAK5046980.1"/>
    <property type="molecule type" value="Genomic_DNA"/>
</dbReference>
<dbReference type="NCBIfam" id="TIGR01571">
    <property type="entry name" value="A_thal_Cys_rich"/>
    <property type="match status" value="1"/>
</dbReference>
<keyword evidence="4" id="KW-1185">Reference proteome</keyword>
<evidence type="ECO:0008006" key="5">
    <source>
        <dbReference type="Google" id="ProtNLM"/>
    </source>
</evidence>
<organism evidence="3 4">
    <name type="scientific">Exophiala bonariae</name>
    <dbReference type="NCBI Taxonomy" id="1690606"/>
    <lineage>
        <taxon>Eukaryota</taxon>
        <taxon>Fungi</taxon>
        <taxon>Dikarya</taxon>
        <taxon>Ascomycota</taxon>
        <taxon>Pezizomycotina</taxon>
        <taxon>Eurotiomycetes</taxon>
        <taxon>Chaetothyriomycetidae</taxon>
        <taxon>Chaetothyriales</taxon>
        <taxon>Herpotrichiellaceae</taxon>
        <taxon>Exophiala</taxon>
    </lineage>
</organism>
<dbReference type="PANTHER" id="PTHR15907">
    <property type="entry name" value="DUF614 FAMILY PROTEIN-RELATED"/>
    <property type="match status" value="1"/>
</dbReference>
<evidence type="ECO:0000256" key="2">
    <source>
        <dbReference type="SAM" id="Phobius"/>
    </source>
</evidence>
<evidence type="ECO:0000313" key="4">
    <source>
        <dbReference type="Proteomes" id="UP001358417"/>
    </source>
</evidence>
<dbReference type="RefSeq" id="XP_064702547.1">
    <property type="nucleotide sequence ID" value="XM_064850478.1"/>
</dbReference>
<protein>
    <recommendedName>
        <fullName evidence="5">PLAC8-domain-containing protein</fullName>
    </recommendedName>
</protein>
<reference evidence="3 4" key="1">
    <citation type="submission" date="2023-08" db="EMBL/GenBank/DDBJ databases">
        <title>Black Yeasts Isolated from many extreme environments.</title>
        <authorList>
            <person name="Coleine C."/>
            <person name="Stajich J.E."/>
            <person name="Selbmann L."/>
        </authorList>
    </citation>
    <scope>NUCLEOTIDE SEQUENCE [LARGE SCALE GENOMIC DNA]</scope>
    <source>
        <strain evidence="3 4">CCFEE 5792</strain>
    </source>
</reference>
<keyword evidence="2" id="KW-0472">Membrane</keyword>
<name>A0AAV9N2B9_9EURO</name>
<dbReference type="GeneID" id="89975090"/>
<sequence>MKGYEYPRVRPPTALLPPQRPSEPRFSWMETPADEEHRLMTKNARRPRHPSIATQSQHPVQQAEQEISLRELTRMETQRHHEEVHTYRAQESVVAQQQHFVPDPPHNGAYHAQPQFTQAQVPQNQFLPEQNIPLQPQTPEPVKQGPAPSYEPPSSVGPDENPLSPTSTKFTRTNTNMAIVPPPSDMSQYSIGTFTPSPQAIRGGSWQHGLCSCAEPSICLTSLFCPCIIYGRTQYRLALRGEKKDPTNMLGYTSINGSCIAFGLLCGINGFLAAIQHTRVRKAYNMNSEAGNVAGDCLTGLCCCCCVVAQDEKEVKFREEQARKPAGSKKEGYVPPTAMAFTPRSV</sequence>
<feature type="region of interest" description="Disordered" evidence="1">
    <location>
        <begin position="130"/>
        <end position="170"/>
    </location>
</feature>
<dbReference type="Pfam" id="PF04749">
    <property type="entry name" value="PLAC8"/>
    <property type="match status" value="1"/>
</dbReference>
<dbReference type="AlphaFoldDB" id="A0AAV9N2B9"/>
<feature type="region of interest" description="Disordered" evidence="1">
    <location>
        <begin position="318"/>
        <end position="346"/>
    </location>
</feature>
<gene>
    <name evidence="3" type="ORF">LTR84_006922</name>
</gene>
<feature type="compositionally biased region" description="Basic and acidic residues" evidence="1">
    <location>
        <begin position="318"/>
        <end position="332"/>
    </location>
</feature>
<comment type="caution">
    <text evidence="3">The sequence shown here is derived from an EMBL/GenBank/DDBJ whole genome shotgun (WGS) entry which is preliminary data.</text>
</comment>
<evidence type="ECO:0000313" key="3">
    <source>
        <dbReference type="EMBL" id="KAK5046980.1"/>
    </source>
</evidence>
<evidence type="ECO:0000256" key="1">
    <source>
        <dbReference type="SAM" id="MobiDB-lite"/>
    </source>
</evidence>